<reference evidence="6" key="1">
    <citation type="journal article" date="2014" name="BMC Genomics">
        <title>Genome characteristics reveal the impact of lichenization on lichen-forming fungus Endocarpon pusillum Hedwig (Verrucariales, Ascomycota).</title>
        <authorList>
            <person name="Wang Y.-Y."/>
            <person name="Liu B."/>
            <person name="Zhang X.-Y."/>
            <person name="Zhou Q.-M."/>
            <person name="Zhang T."/>
            <person name="Li H."/>
            <person name="Yu Y.-F."/>
            <person name="Zhang X.-L."/>
            <person name="Hao X.-Y."/>
            <person name="Wang M."/>
            <person name="Wang L."/>
            <person name="Wei J.-C."/>
        </authorList>
    </citation>
    <scope>NUCLEOTIDE SEQUENCE [LARGE SCALE GENOMIC DNA]</scope>
    <source>
        <strain evidence="6">Z07020 / HMAS-L-300199</strain>
    </source>
</reference>
<evidence type="ECO:0000313" key="5">
    <source>
        <dbReference type="EMBL" id="ERF69675.1"/>
    </source>
</evidence>
<dbReference type="InterPro" id="IPR003959">
    <property type="entry name" value="ATPase_AAA_core"/>
</dbReference>
<dbReference type="InterPro" id="IPR001270">
    <property type="entry name" value="ClpA/B"/>
</dbReference>
<dbReference type="GeneID" id="19238706"/>
<dbReference type="OMA" id="PYFLIGQ"/>
<evidence type="ECO:0000256" key="2">
    <source>
        <dbReference type="ARBA" id="ARBA00022840"/>
    </source>
</evidence>
<organism evidence="5 6">
    <name type="scientific">Endocarpon pusillum (strain Z07020 / HMAS-L-300199)</name>
    <name type="common">Lichen-forming fungus</name>
    <dbReference type="NCBI Taxonomy" id="1263415"/>
    <lineage>
        <taxon>Eukaryota</taxon>
        <taxon>Fungi</taxon>
        <taxon>Dikarya</taxon>
        <taxon>Ascomycota</taxon>
        <taxon>Pezizomycotina</taxon>
        <taxon>Eurotiomycetes</taxon>
        <taxon>Chaetothyriomycetidae</taxon>
        <taxon>Verrucariales</taxon>
        <taxon>Verrucariaceae</taxon>
        <taxon>Endocarpon</taxon>
    </lineage>
</organism>
<keyword evidence="6" id="KW-1185">Reference proteome</keyword>
<gene>
    <name evidence="5" type="ORF">EPUS_03667</name>
</gene>
<dbReference type="SUPFAM" id="SSF52540">
    <property type="entry name" value="P-loop containing nucleoside triphosphate hydrolases"/>
    <property type="match status" value="1"/>
</dbReference>
<dbReference type="GO" id="GO:0005524">
    <property type="term" value="F:ATP binding"/>
    <property type="evidence" value="ECO:0007669"/>
    <property type="project" value="UniProtKB-KW"/>
</dbReference>
<accession>U1HHP8</accession>
<dbReference type="PANTHER" id="PTHR11638">
    <property type="entry name" value="ATP-DEPENDENT CLP PROTEASE"/>
    <property type="match status" value="1"/>
</dbReference>
<dbReference type="EMBL" id="KE721401">
    <property type="protein sequence ID" value="ERF69675.1"/>
    <property type="molecule type" value="Genomic_DNA"/>
</dbReference>
<keyword evidence="2" id="KW-0067">ATP-binding</keyword>
<keyword evidence="1" id="KW-0547">Nucleotide-binding</keyword>
<dbReference type="Proteomes" id="UP000019373">
    <property type="component" value="Unassembled WGS sequence"/>
</dbReference>
<dbReference type="GO" id="GO:0016887">
    <property type="term" value="F:ATP hydrolysis activity"/>
    <property type="evidence" value="ECO:0007669"/>
    <property type="project" value="InterPro"/>
</dbReference>
<evidence type="ECO:0000256" key="1">
    <source>
        <dbReference type="ARBA" id="ARBA00022741"/>
    </source>
</evidence>
<feature type="compositionally biased region" description="Polar residues" evidence="3">
    <location>
        <begin position="1"/>
        <end position="39"/>
    </location>
</feature>
<evidence type="ECO:0000259" key="4">
    <source>
        <dbReference type="Pfam" id="PF07724"/>
    </source>
</evidence>
<dbReference type="PRINTS" id="PR00300">
    <property type="entry name" value="CLPPROTEASEA"/>
</dbReference>
<dbReference type="HOGENOM" id="CLU_021319_0_0_1"/>
<dbReference type="eggNOG" id="KOG1051">
    <property type="taxonomic scope" value="Eukaryota"/>
</dbReference>
<dbReference type="Pfam" id="PF07724">
    <property type="entry name" value="AAA_2"/>
    <property type="match status" value="1"/>
</dbReference>
<dbReference type="InterPro" id="IPR027417">
    <property type="entry name" value="P-loop_NTPase"/>
</dbReference>
<dbReference type="OrthoDB" id="47330at2759"/>
<name>U1HHP8_ENDPU</name>
<dbReference type="InterPro" id="IPR050130">
    <property type="entry name" value="ClpA_ClpB"/>
</dbReference>
<feature type="region of interest" description="Disordered" evidence="3">
    <location>
        <begin position="1"/>
        <end position="45"/>
    </location>
</feature>
<dbReference type="GO" id="GO:0005737">
    <property type="term" value="C:cytoplasm"/>
    <property type="evidence" value="ECO:0007669"/>
    <property type="project" value="TreeGrafter"/>
</dbReference>
<dbReference type="AlphaFoldDB" id="U1HHP8"/>
<dbReference type="GO" id="GO:0034605">
    <property type="term" value="P:cellular response to heat"/>
    <property type="evidence" value="ECO:0007669"/>
    <property type="project" value="TreeGrafter"/>
</dbReference>
<sequence>MSSQSNIEDSDAGQVSTTESKPESTSYHTAEGEQPQSESITREASDSSIWDFRVPSLTPPVTFQPGGVDGCASFSIRDLIAAIQNGMSHEDVKTYMSHYNHSNPQLVSRSINDTIEGIPAMFYVIAANNDASIRLFAKFGGDVGATYGSPPVPLLAFAIINGKINEQDTTAAVATLLSLGADGFTIPKPFYCPFDEELPSEGPPDASWKEAWEAEKTLWCQPPSIQKLLTEAINITQRYYLHRSSKLTKPTERQRWVAARHDSTELFAVPYFLIGQSAATNLLTRNFLHYMLRRHDQPLVLVFAGPSGHGKTELARRLGALLSLELQISDCTIVSREVELFGPRKPYVGADEGAPLNNFLAANNGRRCIVFLDEFEKTTADIWNALLIPFDKGEYQDRRNLKTVNCSKTIWILATNALDKKIIDFCDRNEAIFDEDNSTKREKLLEELTSAMRDDFMSVFKPPLTGRISAFVPFLPFSRSETCVGAHKYLLELTNEVLRPINTKPGPEEQLLGNIRLKIRSDVSVCKVVVKDYDPELGIRSLKKAVRDRVASLLDIEYMSMHEVISEGLPMEDYSVFVSDGRVRVKSVGMPQTSQPSVLSDR</sequence>
<dbReference type="RefSeq" id="XP_007804705.1">
    <property type="nucleotide sequence ID" value="XM_007806514.1"/>
</dbReference>
<evidence type="ECO:0000313" key="6">
    <source>
        <dbReference type="Proteomes" id="UP000019373"/>
    </source>
</evidence>
<feature type="domain" description="ATPase AAA-type core" evidence="4">
    <location>
        <begin position="301"/>
        <end position="469"/>
    </location>
</feature>
<proteinExistence type="predicted"/>
<evidence type="ECO:0000256" key="3">
    <source>
        <dbReference type="SAM" id="MobiDB-lite"/>
    </source>
</evidence>
<dbReference type="PANTHER" id="PTHR11638:SF89">
    <property type="entry name" value="AAA+ ATPASE DOMAIN-CONTAINING PROTEIN"/>
    <property type="match status" value="1"/>
</dbReference>
<protein>
    <recommendedName>
        <fullName evidence="4">ATPase AAA-type core domain-containing protein</fullName>
    </recommendedName>
</protein>
<dbReference type="Gene3D" id="3.40.50.300">
    <property type="entry name" value="P-loop containing nucleotide triphosphate hydrolases"/>
    <property type="match status" value="1"/>
</dbReference>